<dbReference type="Gene3D" id="1.10.8.590">
    <property type="match status" value="1"/>
</dbReference>
<comment type="caution">
    <text evidence="7">The sequence shown here is derived from an EMBL/GenBank/DDBJ whole genome shotgun (WGS) entry which is preliminary data.</text>
</comment>
<dbReference type="InterPro" id="IPR004384">
    <property type="entry name" value="RNA_MeTrfase_TrmJ/LasT"/>
</dbReference>
<dbReference type="NCBIfam" id="TIGR00050">
    <property type="entry name" value="rRNA_methyl_1"/>
    <property type="match status" value="1"/>
</dbReference>
<dbReference type="Pfam" id="PF00588">
    <property type="entry name" value="SpoU_methylase"/>
    <property type="match status" value="1"/>
</dbReference>
<evidence type="ECO:0000256" key="4">
    <source>
        <dbReference type="ARBA" id="ARBA00022691"/>
    </source>
</evidence>
<dbReference type="EC" id="2.1.1.200" evidence="5"/>
<keyword evidence="2 5" id="KW-0489">Methyltransferase</keyword>
<dbReference type="Proteomes" id="UP000615026">
    <property type="component" value="Unassembled WGS sequence"/>
</dbReference>
<dbReference type="Gene3D" id="3.40.1280.10">
    <property type="match status" value="1"/>
</dbReference>
<dbReference type="PIRSF" id="PIRSF004808">
    <property type="entry name" value="LasT"/>
    <property type="match status" value="1"/>
</dbReference>
<proteinExistence type="inferred from homology"/>
<evidence type="ECO:0000256" key="1">
    <source>
        <dbReference type="ARBA" id="ARBA00007228"/>
    </source>
</evidence>
<dbReference type="GO" id="GO:0003723">
    <property type="term" value="F:RNA binding"/>
    <property type="evidence" value="ECO:0007669"/>
    <property type="project" value="InterPro"/>
</dbReference>
<comment type="similarity">
    <text evidence="1">Belongs to the class IV-like SAM-binding methyltransferase superfamily. RNA methyltransferase TrmH family.</text>
</comment>
<accession>A0A928ZWW8</accession>
<protein>
    <recommendedName>
        <fullName evidence="5">tRNA (cytidine/uridine-2'-O-)-methyltransferase TrmJ</fullName>
        <ecNumber evidence="5">2.1.1.200</ecNumber>
    </recommendedName>
    <alternativeName>
        <fullName evidence="5">tRNA (cytidine(32)/uridine(32)-2'-O)-methyltransferase</fullName>
    </alternativeName>
    <alternativeName>
        <fullName evidence="5">tRNA Cm32/Um32 methyltransferase</fullName>
    </alternativeName>
</protein>
<dbReference type="GO" id="GO:0005829">
    <property type="term" value="C:cytosol"/>
    <property type="evidence" value="ECO:0007669"/>
    <property type="project" value="TreeGrafter"/>
</dbReference>
<dbReference type="PANTHER" id="PTHR42786:SF2">
    <property type="entry name" value="TRNA (CYTIDINE_URIDINE-2'-O-)-METHYLTRANSFERASE TRMJ"/>
    <property type="match status" value="1"/>
</dbReference>
<comment type="catalytic activity">
    <reaction evidence="5">
        <text>uridine(32) in tRNA + S-adenosyl-L-methionine = 2'-O-methyluridine(32) in tRNA + S-adenosyl-L-homocysteine + H(+)</text>
        <dbReference type="Rhea" id="RHEA:42936"/>
        <dbReference type="Rhea" id="RHEA-COMP:10107"/>
        <dbReference type="Rhea" id="RHEA-COMP:10290"/>
        <dbReference type="ChEBI" id="CHEBI:15378"/>
        <dbReference type="ChEBI" id="CHEBI:57856"/>
        <dbReference type="ChEBI" id="CHEBI:59789"/>
        <dbReference type="ChEBI" id="CHEBI:65315"/>
        <dbReference type="ChEBI" id="CHEBI:74478"/>
        <dbReference type="EC" id="2.1.1.200"/>
    </reaction>
</comment>
<dbReference type="AlphaFoldDB" id="A0A928ZWW8"/>
<dbReference type="RefSeq" id="WP_193994857.1">
    <property type="nucleotide sequence ID" value="NZ_JADEXP010000216.1"/>
</dbReference>
<comment type="subcellular location">
    <subcellularLocation>
        <location evidence="5">Cytoplasm</location>
    </subcellularLocation>
</comment>
<dbReference type="SUPFAM" id="SSF75217">
    <property type="entry name" value="alpha/beta knot"/>
    <property type="match status" value="1"/>
</dbReference>
<keyword evidence="3" id="KW-0808">Transferase</keyword>
<sequence length="259" mass="28218">MSPPSPLAQLRIVLVEPAGPLNIGSAARVMKNFGLSQLVLVNPQCDPHSDDARQMAVHAYDVIAASQTVATLPEALVGCQRAIATTARSRDLQTPLESSEQTLPWLLTSSPSALIFGPEDRGLNNDEMLQAQRFIKIDTRPPYESLNLAQAVAICCYELSRVGHRPQGETPSSTHAVSTTADDAAAPLNELEGYYHHLESILLKIGYLYPHTAPSRMRKFRQLGHRAALSTQDVAMLRGILRQIDWATATHQGPDSKAP</sequence>
<feature type="domain" description="tRNA/rRNA methyltransferase SpoU type" evidence="6">
    <location>
        <begin position="10"/>
        <end position="157"/>
    </location>
</feature>
<dbReference type="InterPro" id="IPR029026">
    <property type="entry name" value="tRNA_m1G_MTases_N"/>
</dbReference>
<reference evidence="7" key="1">
    <citation type="submission" date="2020-10" db="EMBL/GenBank/DDBJ databases">
        <authorList>
            <person name="Castelo-Branco R."/>
            <person name="Eusebio N."/>
            <person name="Adriana R."/>
            <person name="Vieira A."/>
            <person name="Brugerolle De Fraissinette N."/>
            <person name="Rezende De Castro R."/>
            <person name="Schneider M.P."/>
            <person name="Vasconcelos V."/>
            <person name="Leao P.N."/>
        </authorList>
    </citation>
    <scope>NUCLEOTIDE SEQUENCE</scope>
    <source>
        <strain evidence="7">LEGE 11479</strain>
    </source>
</reference>
<dbReference type="EMBL" id="JADEXP010000216">
    <property type="protein sequence ID" value="MBE9068935.1"/>
    <property type="molecule type" value="Genomic_DNA"/>
</dbReference>
<evidence type="ECO:0000256" key="2">
    <source>
        <dbReference type="ARBA" id="ARBA00022603"/>
    </source>
</evidence>
<gene>
    <name evidence="5" type="primary">trmJ</name>
    <name evidence="7" type="ORF">IQ260_20025</name>
</gene>
<evidence type="ECO:0000256" key="3">
    <source>
        <dbReference type="ARBA" id="ARBA00022679"/>
    </source>
</evidence>
<keyword evidence="8" id="KW-1185">Reference proteome</keyword>
<organism evidence="7 8">
    <name type="scientific">Leptolyngbya cf. ectocarpi LEGE 11479</name>
    <dbReference type="NCBI Taxonomy" id="1828722"/>
    <lineage>
        <taxon>Bacteria</taxon>
        <taxon>Bacillati</taxon>
        <taxon>Cyanobacteriota</taxon>
        <taxon>Cyanophyceae</taxon>
        <taxon>Leptolyngbyales</taxon>
        <taxon>Leptolyngbyaceae</taxon>
        <taxon>Leptolyngbya group</taxon>
        <taxon>Leptolyngbya</taxon>
    </lineage>
</organism>
<keyword evidence="4 5" id="KW-0949">S-adenosyl-L-methionine</keyword>
<evidence type="ECO:0000256" key="5">
    <source>
        <dbReference type="RuleBase" id="RU362024"/>
    </source>
</evidence>
<dbReference type="InterPro" id="IPR001537">
    <property type="entry name" value="SpoU_MeTrfase"/>
</dbReference>
<comment type="catalytic activity">
    <reaction evidence="5">
        <text>cytidine(32) in tRNA + S-adenosyl-L-methionine = 2'-O-methylcytidine(32) in tRNA + S-adenosyl-L-homocysteine + H(+)</text>
        <dbReference type="Rhea" id="RHEA:42932"/>
        <dbReference type="Rhea" id="RHEA-COMP:10288"/>
        <dbReference type="Rhea" id="RHEA-COMP:10289"/>
        <dbReference type="ChEBI" id="CHEBI:15378"/>
        <dbReference type="ChEBI" id="CHEBI:57856"/>
        <dbReference type="ChEBI" id="CHEBI:59789"/>
        <dbReference type="ChEBI" id="CHEBI:74495"/>
        <dbReference type="ChEBI" id="CHEBI:82748"/>
        <dbReference type="EC" id="2.1.1.200"/>
    </reaction>
</comment>
<dbReference type="PANTHER" id="PTHR42786">
    <property type="entry name" value="TRNA/RRNA METHYLTRANSFERASE"/>
    <property type="match status" value="1"/>
</dbReference>
<name>A0A928ZWW8_LEPEC</name>
<evidence type="ECO:0000313" key="7">
    <source>
        <dbReference type="EMBL" id="MBE9068935.1"/>
    </source>
</evidence>
<keyword evidence="5" id="KW-0963">Cytoplasm</keyword>
<comment type="function">
    <text evidence="5">Catalyzes the formation of 2'O-methylated cytidine (Cm32) or 2'O-methylated uridine (Um32) at position 32 in tRNA.</text>
</comment>
<dbReference type="GO" id="GO:0160206">
    <property type="term" value="F:tRNA (cytidine(32)/uridine(32)-2'-O)-methyltransferase activity"/>
    <property type="evidence" value="ECO:0007669"/>
    <property type="project" value="UniProtKB-EC"/>
</dbReference>
<evidence type="ECO:0000313" key="8">
    <source>
        <dbReference type="Proteomes" id="UP000615026"/>
    </source>
</evidence>
<dbReference type="GO" id="GO:0002128">
    <property type="term" value="P:tRNA nucleoside ribose methylation"/>
    <property type="evidence" value="ECO:0007669"/>
    <property type="project" value="TreeGrafter"/>
</dbReference>
<keyword evidence="5" id="KW-0819">tRNA processing</keyword>
<dbReference type="CDD" id="cd18093">
    <property type="entry name" value="SpoU-like_TrmJ"/>
    <property type="match status" value="1"/>
</dbReference>
<comment type="subunit">
    <text evidence="5">Homodimer.</text>
</comment>
<evidence type="ECO:0000259" key="6">
    <source>
        <dbReference type="Pfam" id="PF00588"/>
    </source>
</evidence>
<dbReference type="InterPro" id="IPR029028">
    <property type="entry name" value="Alpha/beta_knot_MTases"/>
</dbReference>